<accession>A0A7X6D7D3</accession>
<organism evidence="1 2">
    <name type="scientific">Vagococcus fluvialis</name>
    <dbReference type="NCBI Taxonomy" id="2738"/>
    <lineage>
        <taxon>Bacteria</taxon>
        <taxon>Bacillati</taxon>
        <taxon>Bacillota</taxon>
        <taxon>Bacilli</taxon>
        <taxon>Lactobacillales</taxon>
        <taxon>Enterococcaceae</taxon>
        <taxon>Vagococcus</taxon>
    </lineage>
</organism>
<name>A0A7X6D7D3_9ENTE</name>
<dbReference type="AlphaFoldDB" id="A0A7X6D7D3"/>
<evidence type="ECO:0000313" key="2">
    <source>
        <dbReference type="Proteomes" id="UP000521358"/>
    </source>
</evidence>
<reference evidence="1 2" key="1">
    <citation type="submission" date="2020-03" db="EMBL/GenBank/DDBJ databases">
        <title>Bacterial samples isolated from urine from healthy bovine heifers (Gyr breed).</title>
        <authorList>
            <person name="Giannattasio-Ferraz S."/>
            <person name="Maskeri L."/>
            <person name="Penido A."/>
            <person name="Barbosa-Stancioli E.F."/>
            <person name="Putonti C."/>
        </authorList>
    </citation>
    <scope>NUCLEOTIDE SEQUENCE [LARGE SCALE GENOMIC DNA]</scope>
    <source>
        <strain evidence="1 2">UFMG-H7</strain>
    </source>
</reference>
<dbReference type="RefSeq" id="WP_167806443.1">
    <property type="nucleotide sequence ID" value="NZ_JAAVMB010000003.1"/>
</dbReference>
<gene>
    <name evidence="1" type="ORF">HED35_03710</name>
</gene>
<dbReference type="Proteomes" id="UP000521358">
    <property type="component" value="Unassembled WGS sequence"/>
</dbReference>
<proteinExistence type="predicted"/>
<evidence type="ECO:0000313" key="1">
    <source>
        <dbReference type="EMBL" id="NKC67185.1"/>
    </source>
</evidence>
<protein>
    <submittedName>
        <fullName evidence="1">Uncharacterized protein</fullName>
    </submittedName>
</protein>
<comment type="caution">
    <text evidence="1">The sequence shown here is derived from an EMBL/GenBank/DDBJ whole genome shotgun (WGS) entry which is preliminary data.</text>
</comment>
<sequence length="57" mass="6735">MPKFKVLKEFRDIHTKDIYKQGTEIELSKKRADEVVKNLDSSFLEPIKLKKDVEEAK</sequence>
<dbReference type="EMBL" id="JAAVMB010000003">
    <property type="protein sequence ID" value="NKC67185.1"/>
    <property type="molecule type" value="Genomic_DNA"/>
</dbReference>